<evidence type="ECO:0000256" key="5">
    <source>
        <dbReference type="ARBA" id="ARBA00022833"/>
    </source>
</evidence>
<dbReference type="Proteomes" id="UP001474421">
    <property type="component" value="Unassembled WGS sequence"/>
</dbReference>
<evidence type="ECO:0000259" key="11">
    <source>
        <dbReference type="PROSITE" id="PS50805"/>
    </source>
</evidence>
<evidence type="ECO:0000256" key="6">
    <source>
        <dbReference type="ARBA" id="ARBA00023125"/>
    </source>
</evidence>
<keyword evidence="6" id="KW-0238">DNA-binding</keyword>
<feature type="domain" description="KRAB" evidence="11">
    <location>
        <begin position="39"/>
        <end position="110"/>
    </location>
</feature>
<dbReference type="Gene3D" id="6.10.140.140">
    <property type="match status" value="1"/>
</dbReference>
<evidence type="ECO:0000256" key="7">
    <source>
        <dbReference type="ARBA" id="ARBA00023242"/>
    </source>
</evidence>
<evidence type="ECO:0000259" key="10">
    <source>
        <dbReference type="PROSITE" id="PS50157"/>
    </source>
</evidence>
<dbReference type="PROSITE" id="PS50805">
    <property type="entry name" value="KRAB"/>
    <property type="match status" value="1"/>
</dbReference>
<proteinExistence type="predicted"/>
<comment type="subcellular location">
    <subcellularLocation>
        <location evidence="1">Nucleus</location>
    </subcellularLocation>
</comment>
<dbReference type="PROSITE" id="PS00028">
    <property type="entry name" value="ZINC_FINGER_C2H2_1"/>
    <property type="match status" value="2"/>
</dbReference>
<name>A0AAW1B655_CROAD</name>
<feature type="compositionally biased region" description="Basic and acidic residues" evidence="9">
    <location>
        <begin position="481"/>
        <end position="494"/>
    </location>
</feature>
<dbReference type="FunFam" id="3.30.160.60:FF:000275">
    <property type="entry name" value="zinc finger protein 90 homolog"/>
    <property type="match status" value="1"/>
</dbReference>
<dbReference type="SMART" id="SM00349">
    <property type="entry name" value="KRAB"/>
    <property type="match status" value="1"/>
</dbReference>
<dbReference type="Pfam" id="PF00096">
    <property type="entry name" value="zf-C2H2"/>
    <property type="match status" value="2"/>
</dbReference>
<dbReference type="GO" id="GO:0005634">
    <property type="term" value="C:nucleus"/>
    <property type="evidence" value="ECO:0007669"/>
    <property type="project" value="UniProtKB-SubCell"/>
</dbReference>
<keyword evidence="5" id="KW-0862">Zinc</keyword>
<feature type="compositionally biased region" description="Polar residues" evidence="9">
    <location>
        <begin position="153"/>
        <end position="166"/>
    </location>
</feature>
<dbReference type="InterPro" id="IPR001909">
    <property type="entry name" value="KRAB"/>
</dbReference>
<dbReference type="GO" id="GO:0008270">
    <property type="term" value="F:zinc ion binding"/>
    <property type="evidence" value="ECO:0007669"/>
    <property type="project" value="UniProtKB-KW"/>
</dbReference>
<dbReference type="SMART" id="SM00355">
    <property type="entry name" value="ZnF_C2H2"/>
    <property type="match status" value="2"/>
</dbReference>
<keyword evidence="4 8" id="KW-0863">Zinc-finger</keyword>
<feature type="region of interest" description="Disordered" evidence="9">
    <location>
        <begin position="481"/>
        <end position="529"/>
    </location>
</feature>
<dbReference type="EMBL" id="JAOTOJ010000008">
    <property type="protein sequence ID" value="KAK9397564.1"/>
    <property type="molecule type" value="Genomic_DNA"/>
</dbReference>
<dbReference type="FunFam" id="3.30.160.60:FF:000065">
    <property type="entry name" value="B-cell CLL/lymphoma 6, member B"/>
    <property type="match status" value="1"/>
</dbReference>
<feature type="domain" description="C2H2-type" evidence="10">
    <location>
        <begin position="548"/>
        <end position="575"/>
    </location>
</feature>
<evidence type="ECO:0000313" key="13">
    <source>
        <dbReference type="Proteomes" id="UP001474421"/>
    </source>
</evidence>
<accession>A0AAW1B655</accession>
<dbReference type="InterPro" id="IPR036236">
    <property type="entry name" value="Znf_C2H2_sf"/>
</dbReference>
<dbReference type="PROSITE" id="PS50157">
    <property type="entry name" value="ZINC_FINGER_C2H2_2"/>
    <property type="match status" value="2"/>
</dbReference>
<feature type="region of interest" description="Disordered" evidence="9">
    <location>
        <begin position="153"/>
        <end position="277"/>
    </location>
</feature>
<keyword evidence="3" id="KW-0677">Repeat</keyword>
<keyword evidence="2" id="KW-0479">Metal-binding</keyword>
<evidence type="ECO:0000256" key="3">
    <source>
        <dbReference type="ARBA" id="ARBA00022737"/>
    </source>
</evidence>
<reference evidence="12 13" key="1">
    <citation type="journal article" date="2024" name="Proc. Natl. Acad. Sci. U.S.A.">
        <title>The genetic regulatory architecture and epigenomic basis for age-related changes in rattlesnake venom.</title>
        <authorList>
            <person name="Hogan M.P."/>
            <person name="Holding M.L."/>
            <person name="Nystrom G.S."/>
            <person name="Colston T.J."/>
            <person name="Bartlett D.A."/>
            <person name="Mason A.J."/>
            <person name="Ellsworth S.A."/>
            <person name="Rautsaw R.M."/>
            <person name="Lawrence K.C."/>
            <person name="Strickland J.L."/>
            <person name="He B."/>
            <person name="Fraser P."/>
            <person name="Margres M.J."/>
            <person name="Gilbert D.M."/>
            <person name="Gibbs H.L."/>
            <person name="Parkinson C.L."/>
            <person name="Rokyta D.R."/>
        </authorList>
    </citation>
    <scope>NUCLEOTIDE SEQUENCE [LARGE SCALE GENOMIC DNA]</scope>
    <source>
        <strain evidence="12">DRR0105</strain>
    </source>
</reference>
<organism evidence="12 13">
    <name type="scientific">Crotalus adamanteus</name>
    <name type="common">Eastern diamondback rattlesnake</name>
    <dbReference type="NCBI Taxonomy" id="8729"/>
    <lineage>
        <taxon>Eukaryota</taxon>
        <taxon>Metazoa</taxon>
        <taxon>Chordata</taxon>
        <taxon>Craniata</taxon>
        <taxon>Vertebrata</taxon>
        <taxon>Euteleostomi</taxon>
        <taxon>Lepidosauria</taxon>
        <taxon>Squamata</taxon>
        <taxon>Bifurcata</taxon>
        <taxon>Unidentata</taxon>
        <taxon>Episquamata</taxon>
        <taxon>Toxicofera</taxon>
        <taxon>Serpentes</taxon>
        <taxon>Colubroidea</taxon>
        <taxon>Viperidae</taxon>
        <taxon>Crotalinae</taxon>
        <taxon>Crotalus</taxon>
    </lineage>
</organism>
<evidence type="ECO:0000256" key="9">
    <source>
        <dbReference type="SAM" id="MobiDB-lite"/>
    </source>
</evidence>
<comment type="caution">
    <text evidence="12">The sequence shown here is derived from an EMBL/GenBank/DDBJ whole genome shotgun (WGS) entry which is preliminary data.</text>
</comment>
<dbReference type="AlphaFoldDB" id="A0AAW1B655"/>
<dbReference type="PANTHER" id="PTHR24388:SF104">
    <property type="entry name" value="AT-RICH BINDING PROTEIN-RELATED"/>
    <property type="match status" value="1"/>
</dbReference>
<evidence type="ECO:0000256" key="1">
    <source>
        <dbReference type="ARBA" id="ARBA00004123"/>
    </source>
</evidence>
<dbReference type="InterPro" id="IPR038269">
    <property type="entry name" value="SCAN_sf"/>
</dbReference>
<dbReference type="Gene3D" id="1.10.4020.10">
    <property type="entry name" value="DNA breaking-rejoining enzymes"/>
    <property type="match status" value="1"/>
</dbReference>
<sequence>MLQLHLEDDIEDYLEGFESVAYTNRWPRADFQLGNEPPVPFKDIDVRFSSEEQALLTEEQRALYDDVMMENFQNVSTLGISLEKPEIITRIQQGGELYFQNNTINSPKDRFIGNQLSPTVIQGAEKHSFLKRATKTVKVQAIAMEVPQDNVSLGETPLKESSSNSIKEAATSVPPTSTLPLKKPLISPKKKSSKRKKYQSLTTEKLASTKDRPQPSLLQKTSKKQESGSQILTVKAGKQKKTLAPQGARPSQLKKPTASVGEHPKQKKKSEVLNKPPMLNKETQLCEKIVQEKDHQQAFLEVKVHEAPLPVTTWNPPFSATVVSDLTCPDCGRSFKQRWKEMERGLRFDPLYFLEKSRIAEYAQTALLQISLAPAEVWPQSALREAAAETQLEMQDWIRERSPETCDRAVALAEEYLQEQQETEKWAQQVTVPIEMVIVNSPTVDQAQSEAKHLHKENKQIDTENSISQEDNFARMGAKDMHQGELEAEERGWRSPEFGEVLFPKGSPRRSHISKCDSERSQKSSLSTRMMKDEVFGGVPADLEMKRHLCKECGKRFRKKWDLIRHERIHTGEKPHQCTYCGKRFTRRSHVVNHQRRHSCQGRS</sequence>
<dbReference type="CDD" id="cd07765">
    <property type="entry name" value="KRAB_A-box"/>
    <property type="match status" value="1"/>
</dbReference>
<dbReference type="Gene3D" id="3.30.160.60">
    <property type="entry name" value="Classic Zinc Finger"/>
    <property type="match status" value="2"/>
</dbReference>
<protein>
    <submittedName>
        <fullName evidence="12">Zinc finger protein</fullName>
    </submittedName>
</protein>
<evidence type="ECO:0000256" key="8">
    <source>
        <dbReference type="PROSITE-ProRule" id="PRU00042"/>
    </source>
</evidence>
<keyword evidence="13" id="KW-1185">Reference proteome</keyword>
<feature type="compositionally biased region" description="Basic residues" evidence="9">
    <location>
        <begin position="188"/>
        <end position="198"/>
    </location>
</feature>
<dbReference type="SUPFAM" id="SSF57667">
    <property type="entry name" value="beta-beta-alpha zinc fingers"/>
    <property type="match status" value="1"/>
</dbReference>
<dbReference type="InterPro" id="IPR036051">
    <property type="entry name" value="KRAB_dom_sf"/>
</dbReference>
<dbReference type="GO" id="GO:0000978">
    <property type="term" value="F:RNA polymerase II cis-regulatory region sequence-specific DNA binding"/>
    <property type="evidence" value="ECO:0007669"/>
    <property type="project" value="TreeGrafter"/>
</dbReference>
<evidence type="ECO:0000256" key="4">
    <source>
        <dbReference type="ARBA" id="ARBA00022771"/>
    </source>
</evidence>
<dbReference type="Pfam" id="PF01352">
    <property type="entry name" value="KRAB"/>
    <property type="match status" value="1"/>
</dbReference>
<dbReference type="SUPFAM" id="SSF109640">
    <property type="entry name" value="KRAB domain (Kruppel-associated box)"/>
    <property type="match status" value="1"/>
</dbReference>
<feature type="domain" description="C2H2-type" evidence="10">
    <location>
        <begin position="576"/>
        <end position="603"/>
    </location>
</feature>
<dbReference type="PANTHER" id="PTHR24388">
    <property type="entry name" value="ZINC FINGER PROTEIN"/>
    <property type="match status" value="1"/>
</dbReference>
<keyword evidence="7" id="KW-0539">Nucleus</keyword>
<dbReference type="GO" id="GO:0000981">
    <property type="term" value="F:DNA-binding transcription factor activity, RNA polymerase II-specific"/>
    <property type="evidence" value="ECO:0007669"/>
    <property type="project" value="TreeGrafter"/>
</dbReference>
<feature type="compositionally biased region" description="Low complexity" evidence="9">
    <location>
        <begin position="174"/>
        <end position="187"/>
    </location>
</feature>
<dbReference type="InterPro" id="IPR013087">
    <property type="entry name" value="Znf_C2H2_type"/>
</dbReference>
<evidence type="ECO:0000313" key="12">
    <source>
        <dbReference type="EMBL" id="KAK9397564.1"/>
    </source>
</evidence>
<evidence type="ECO:0000256" key="2">
    <source>
        <dbReference type="ARBA" id="ARBA00022723"/>
    </source>
</evidence>
<dbReference type="InterPro" id="IPR050527">
    <property type="entry name" value="Snail/Krueppel_Znf"/>
</dbReference>
<gene>
    <name evidence="12" type="ORF">NXF25_020925</name>
</gene>